<dbReference type="AlphaFoldDB" id="A0AA47L9Y1"/>
<proteinExistence type="predicted"/>
<accession>A0AA47L9Y1</accession>
<sequence length="112" mass="12444">MKTVIQNIEKVTIGHIVGGVKQESEVRLLIIESKDVGTFATCVVENDEFGTSLYEVCSVKSLDNIVDDVQQGRKVALSTWEPTLIPNVEYVAEQFEIAELLSNKPNHISLLK</sequence>
<organism evidence="1 2">
    <name type="scientific">Vibrio parahaemolyticus</name>
    <dbReference type="NCBI Taxonomy" id="670"/>
    <lineage>
        <taxon>Bacteria</taxon>
        <taxon>Pseudomonadati</taxon>
        <taxon>Pseudomonadota</taxon>
        <taxon>Gammaproteobacteria</taxon>
        <taxon>Vibrionales</taxon>
        <taxon>Vibrionaceae</taxon>
        <taxon>Vibrio</taxon>
    </lineage>
</organism>
<dbReference type="RefSeq" id="WP_025636798.1">
    <property type="nucleotide sequence ID" value="NZ_CP114196.1"/>
</dbReference>
<dbReference type="Proteomes" id="UP001156560">
    <property type="component" value="Plasmid pHLA"/>
</dbReference>
<geneLocation type="plasmid" evidence="1 2">
    <name>pHLA</name>
</geneLocation>
<dbReference type="EMBL" id="CP114196">
    <property type="protein sequence ID" value="WAT93761.1"/>
    <property type="molecule type" value="Genomic_DNA"/>
</dbReference>
<name>A0AA47L9Y1_VIBPH</name>
<keyword evidence="1" id="KW-0614">Plasmid</keyword>
<evidence type="ECO:0000313" key="2">
    <source>
        <dbReference type="Proteomes" id="UP001156560"/>
    </source>
</evidence>
<gene>
    <name evidence="1" type="ORF">O1Q84_25915</name>
</gene>
<reference evidence="1" key="1">
    <citation type="submission" date="2022-12" db="EMBL/GenBank/DDBJ databases">
        <title>Vibrio parahaemolyticus become highly virulent by producing novel Tc toxins.</title>
        <authorList>
            <person name="Yang F."/>
            <person name="You Y."/>
            <person name="Lai Q."/>
            <person name="Xu L."/>
            <person name="Li F."/>
        </authorList>
    </citation>
    <scope>NUCLEOTIDE SEQUENCE</scope>
    <source>
        <strain evidence="1">Vp-HL-202005</strain>
        <plasmid evidence="1">pHLA</plasmid>
    </source>
</reference>
<evidence type="ECO:0000313" key="1">
    <source>
        <dbReference type="EMBL" id="WAT93761.1"/>
    </source>
</evidence>
<protein>
    <submittedName>
        <fullName evidence="1">Uncharacterized protein</fullName>
    </submittedName>
</protein>